<evidence type="ECO:0000256" key="7">
    <source>
        <dbReference type="ARBA" id="ARBA00023242"/>
    </source>
</evidence>
<feature type="compositionally biased region" description="Polar residues" evidence="10">
    <location>
        <begin position="40"/>
        <end position="55"/>
    </location>
</feature>
<dbReference type="EMBL" id="KV407454">
    <property type="protein sequence ID" value="KZF26440.1"/>
    <property type="molecule type" value="Genomic_DNA"/>
</dbReference>
<evidence type="ECO:0000256" key="8">
    <source>
        <dbReference type="ARBA" id="ARBA00032018"/>
    </source>
</evidence>
<dbReference type="GO" id="GO:0016592">
    <property type="term" value="C:mediator complex"/>
    <property type="evidence" value="ECO:0007669"/>
    <property type="project" value="InterPro"/>
</dbReference>
<proteinExistence type="inferred from homology"/>
<evidence type="ECO:0000313" key="12">
    <source>
        <dbReference type="Proteomes" id="UP000076632"/>
    </source>
</evidence>
<feature type="compositionally biased region" description="Low complexity" evidence="10">
    <location>
        <begin position="372"/>
        <end position="391"/>
    </location>
</feature>
<organism evidence="11 12">
    <name type="scientific">Xylona heveae (strain CBS 132557 / TC161)</name>
    <dbReference type="NCBI Taxonomy" id="1328760"/>
    <lineage>
        <taxon>Eukaryota</taxon>
        <taxon>Fungi</taxon>
        <taxon>Dikarya</taxon>
        <taxon>Ascomycota</taxon>
        <taxon>Pezizomycotina</taxon>
        <taxon>Xylonomycetes</taxon>
        <taxon>Xylonales</taxon>
        <taxon>Xylonaceae</taxon>
        <taxon>Xylona</taxon>
    </lineage>
</organism>
<dbReference type="InterPro" id="IPR013942">
    <property type="entry name" value="Mediator_Med19_fun"/>
</dbReference>
<dbReference type="STRING" id="1328760.A0A165JN47"/>
<feature type="region of interest" description="Disordered" evidence="10">
    <location>
        <begin position="351"/>
        <end position="476"/>
    </location>
</feature>
<keyword evidence="5 9" id="KW-0010">Activator</keyword>
<gene>
    <name evidence="9" type="primary">MED19</name>
    <name evidence="11" type="ORF">L228DRAFT_235512</name>
</gene>
<evidence type="ECO:0000256" key="4">
    <source>
        <dbReference type="ARBA" id="ARBA00023015"/>
    </source>
</evidence>
<evidence type="ECO:0000256" key="5">
    <source>
        <dbReference type="ARBA" id="ARBA00023159"/>
    </source>
</evidence>
<dbReference type="OrthoDB" id="2160599at2759"/>
<dbReference type="AlphaFoldDB" id="A0A165JN47"/>
<dbReference type="GO" id="GO:0070847">
    <property type="term" value="C:core mediator complex"/>
    <property type="evidence" value="ECO:0007669"/>
    <property type="project" value="TreeGrafter"/>
</dbReference>
<reference evidence="11 12" key="1">
    <citation type="journal article" date="2016" name="Fungal Biol.">
        <title>The genome of Xylona heveae provides a window into fungal endophytism.</title>
        <authorList>
            <person name="Gazis R."/>
            <person name="Kuo A."/>
            <person name="Riley R."/>
            <person name="LaButti K."/>
            <person name="Lipzen A."/>
            <person name="Lin J."/>
            <person name="Amirebrahimi M."/>
            <person name="Hesse C.N."/>
            <person name="Spatafora J.W."/>
            <person name="Henrissat B."/>
            <person name="Hainaut M."/>
            <person name="Grigoriev I.V."/>
            <person name="Hibbett D.S."/>
        </authorList>
    </citation>
    <scope>NUCLEOTIDE SEQUENCE [LARGE SCALE GENOMIC DNA]</scope>
    <source>
        <strain evidence="11 12">TC161</strain>
    </source>
</reference>
<feature type="compositionally biased region" description="Basic and acidic residues" evidence="10">
    <location>
        <begin position="177"/>
        <end position="192"/>
    </location>
</feature>
<evidence type="ECO:0000256" key="9">
    <source>
        <dbReference type="RuleBase" id="RU364151"/>
    </source>
</evidence>
<dbReference type="GO" id="GO:0003712">
    <property type="term" value="F:transcription coregulator activity"/>
    <property type="evidence" value="ECO:0007669"/>
    <property type="project" value="InterPro"/>
</dbReference>
<evidence type="ECO:0000256" key="1">
    <source>
        <dbReference type="ARBA" id="ARBA00004123"/>
    </source>
</evidence>
<dbReference type="Proteomes" id="UP000076632">
    <property type="component" value="Unassembled WGS sequence"/>
</dbReference>
<comment type="subcellular location">
    <subcellularLocation>
        <location evidence="1 9">Nucleus</location>
    </subcellularLocation>
</comment>
<feature type="compositionally biased region" description="Gly residues" evidence="10">
    <location>
        <begin position="456"/>
        <end position="476"/>
    </location>
</feature>
<evidence type="ECO:0000256" key="2">
    <source>
        <dbReference type="ARBA" id="ARBA00009259"/>
    </source>
</evidence>
<comment type="function">
    <text evidence="9">Component of the Mediator complex, a coactivator involved in the regulated transcription of nearly all RNA polymerase II-dependent genes. Mediator functions as a bridge to convey information from gene-specific regulatory proteins to the basal RNA polymerase II transcription machinery. Mediator is recruited to promoters by direct interactions with regulatory proteins and serves as a scaffold for the assembly of a functional preinitiation complex with RNA polymerase II and the general transcription factors.</text>
</comment>
<keyword evidence="12" id="KW-1185">Reference proteome</keyword>
<evidence type="ECO:0000256" key="10">
    <source>
        <dbReference type="SAM" id="MobiDB-lite"/>
    </source>
</evidence>
<comment type="similarity">
    <text evidence="2 9">Belongs to the Mediator complex subunit 19 family.</text>
</comment>
<dbReference type="RefSeq" id="XP_018191995.1">
    <property type="nucleotide sequence ID" value="XM_018330729.1"/>
</dbReference>
<feature type="compositionally biased region" description="Low complexity" evidence="10">
    <location>
        <begin position="8"/>
        <end position="24"/>
    </location>
</feature>
<evidence type="ECO:0000256" key="6">
    <source>
        <dbReference type="ARBA" id="ARBA00023163"/>
    </source>
</evidence>
<keyword evidence="4 9" id="KW-0805">Transcription regulation</keyword>
<evidence type="ECO:0000313" key="11">
    <source>
        <dbReference type="EMBL" id="KZF26440.1"/>
    </source>
</evidence>
<evidence type="ECO:0000256" key="3">
    <source>
        <dbReference type="ARBA" id="ARBA00019615"/>
    </source>
</evidence>
<comment type="subunit">
    <text evidence="9">Component of the Mediator complex.</text>
</comment>
<feature type="region of interest" description="Disordered" evidence="10">
    <location>
        <begin position="1"/>
        <end position="192"/>
    </location>
</feature>
<dbReference type="GO" id="GO:0006357">
    <property type="term" value="P:regulation of transcription by RNA polymerase II"/>
    <property type="evidence" value="ECO:0007669"/>
    <property type="project" value="InterPro"/>
</dbReference>
<dbReference type="GeneID" id="28895866"/>
<dbReference type="Pfam" id="PF08633">
    <property type="entry name" value="Rox3"/>
    <property type="match status" value="1"/>
</dbReference>
<name>A0A165JN47_XYLHT</name>
<keyword evidence="6 9" id="KW-0804">Transcription</keyword>
<dbReference type="InParanoid" id="A0A165JN47"/>
<dbReference type="PANTHER" id="PTHR28270:SF1">
    <property type="entry name" value="MEDIATOR OF RNA POLYMERASE II TRANSCRIPTION SUBUNIT 19"/>
    <property type="match status" value="1"/>
</dbReference>
<feature type="compositionally biased region" description="Gly residues" evidence="10">
    <location>
        <begin position="353"/>
        <end position="366"/>
    </location>
</feature>
<dbReference type="OMA" id="TSAFHLC"/>
<feature type="compositionally biased region" description="Low complexity" evidence="10">
    <location>
        <begin position="72"/>
        <end position="108"/>
    </location>
</feature>
<keyword evidence="7 9" id="KW-0539">Nucleus</keyword>
<accession>A0A165JN47</accession>
<protein>
    <recommendedName>
        <fullName evidence="3 9">Mediator of RNA polymerase II transcription subunit 19</fullName>
    </recommendedName>
    <alternativeName>
        <fullName evidence="8 9">Mediator complex subunit 19</fullName>
    </alternativeName>
</protein>
<dbReference type="PANTHER" id="PTHR28270">
    <property type="entry name" value="MEDIATOR OF RNA POLYMERASE II TRANSCRIPTION SUBUNIT 19"/>
    <property type="match status" value="1"/>
</dbReference>
<sequence length="476" mass="49717">MSGPPRIAARQARPLSPASASSSPKLDDISSRPVFAGPNTPDSPSLMSSTPQNHVPSPAAHQAPSTMTSQPSSQLMDSPPNSSSSKPGSQPIITTTTNTFPTPASSTAGTVPPSTQPDDGDVQMSESDGPPGEVTSHATTGIADDAMAIDRNVSDYTNHERQASVVEPGDGSSRVSGQDKGKGIDQGARHGEELSIEGKIGLERLHADIGQPYLLLKSPHPPTRPQPTQNLISLYGLDPLAATVARKDKFGQKINKLRKSYEGKIKDFNLAGKNKPAKHEEGQPGGLLELVQWPDEEWQNQKLFGKEMTKGLGDALMAKLDKAMTMEPGPIPDDDKWRTVLGLDDDTLRDVSGAGGKKQGLQGVAGGSASQADASTSRGAAAAAAPSPTTPIDRPRRSGKKRSYRESSFAGYGEGYGDDDGELGFSTGDDDDGRRANASKKKRRKDSVGKSPPPLGGRGGSYGVGMVGVGSGIGAR</sequence>